<dbReference type="Proteomes" id="UP000327148">
    <property type="component" value="Unassembled WGS sequence"/>
</dbReference>
<dbReference type="RefSeq" id="WP_070430016.1">
    <property type="nucleotide sequence ID" value="NZ_VYWO01000005.1"/>
</dbReference>
<dbReference type="CDD" id="cd07040">
    <property type="entry name" value="HP"/>
    <property type="match status" value="1"/>
</dbReference>
<sequence>MSFFDSMKSLLNPEAKQETVAESSHKASREPASYLLIIRHGRPDYGENPGNPRLLAGEAAYLQDRYQEFEDKLDQLDLQILSSPLSRARETAEAFQAALSPNAHLEIAEASDLGGEEAIQERLQKGQVLVVVGHEPYAGTWLRHFAGQYRAFDKGDAALIAIDNEGKGRLIKYLKAH</sequence>
<proteinExistence type="predicted"/>
<dbReference type="OrthoDB" id="2136355at2"/>
<evidence type="ECO:0000313" key="1">
    <source>
        <dbReference type="EMBL" id="KAA9300292.1"/>
    </source>
</evidence>
<dbReference type="SUPFAM" id="SSF53254">
    <property type="entry name" value="Phosphoglycerate mutase-like"/>
    <property type="match status" value="1"/>
</dbReference>
<organism evidence="1 2">
    <name type="scientific">Aerococcus sanguinicola</name>
    <dbReference type="NCBI Taxonomy" id="119206"/>
    <lineage>
        <taxon>Bacteria</taxon>
        <taxon>Bacillati</taxon>
        <taxon>Bacillota</taxon>
        <taxon>Bacilli</taxon>
        <taxon>Lactobacillales</taxon>
        <taxon>Aerococcaceae</taxon>
        <taxon>Aerococcus</taxon>
    </lineage>
</organism>
<name>A0A5N1GHP7_9LACT</name>
<comment type="caution">
    <text evidence="1">The sequence shown here is derived from an EMBL/GenBank/DDBJ whole genome shotgun (WGS) entry which is preliminary data.</text>
</comment>
<dbReference type="Gene3D" id="3.40.50.1240">
    <property type="entry name" value="Phosphoglycerate mutase-like"/>
    <property type="match status" value="1"/>
</dbReference>
<reference evidence="1 2" key="1">
    <citation type="submission" date="2019-09" db="EMBL/GenBank/DDBJ databases">
        <title>Draft genome sequence assemblies of isolates from the urinary tract.</title>
        <authorList>
            <person name="Mores C.R."/>
            <person name="Putonti C."/>
            <person name="Wolfe A.J."/>
        </authorList>
    </citation>
    <scope>NUCLEOTIDE SEQUENCE [LARGE SCALE GENOMIC DNA]</scope>
    <source>
        <strain evidence="1 2">UMB623</strain>
    </source>
</reference>
<gene>
    <name evidence="1" type="ORF">F6I03_07605</name>
</gene>
<accession>A0A5N1GHP7</accession>
<dbReference type="AlphaFoldDB" id="A0A5N1GHP7"/>
<protein>
    <submittedName>
        <fullName evidence="1">Histidine phosphatase family protein</fullName>
    </submittedName>
</protein>
<evidence type="ECO:0000313" key="2">
    <source>
        <dbReference type="Proteomes" id="UP000327148"/>
    </source>
</evidence>
<dbReference type="EMBL" id="VYWO01000005">
    <property type="protein sequence ID" value="KAA9300292.1"/>
    <property type="molecule type" value="Genomic_DNA"/>
</dbReference>
<dbReference type="InterPro" id="IPR029033">
    <property type="entry name" value="His_PPase_superfam"/>
</dbReference>